<evidence type="ECO:0000313" key="4">
    <source>
        <dbReference type="Proteomes" id="UP001176941"/>
    </source>
</evidence>
<feature type="signal peptide" evidence="2">
    <location>
        <begin position="1"/>
        <end position="31"/>
    </location>
</feature>
<evidence type="ECO:0000313" key="3">
    <source>
        <dbReference type="EMBL" id="CAI9156998.1"/>
    </source>
</evidence>
<keyword evidence="2" id="KW-0732">Signal</keyword>
<reference evidence="3" key="1">
    <citation type="submission" date="2023-04" db="EMBL/GenBank/DDBJ databases">
        <authorList>
            <consortium name="ELIXIR-Norway"/>
        </authorList>
    </citation>
    <scope>NUCLEOTIDE SEQUENCE [LARGE SCALE GENOMIC DNA]</scope>
</reference>
<sequence>MLQVEGRSTHFEPGYLLIANILCLWLGVGQGCDGCQPPLGLDGGRGAEALATPRVLPAPWALVRTCHVCWVPRAQLGQGVGGGAAPLHLLMEKAVLSGGTRTRDSPAGHGPEDRIQAGSGPAGRGQGHRPVSSLLCISTPGLELCCITNCFSREQLYRTTYCPAHQAGLHVCQPREWCHHPVPLPSAPLLGVPTPCRGRSQTCELGRR</sequence>
<protein>
    <submittedName>
        <fullName evidence="3">Uncharacterized protein</fullName>
    </submittedName>
</protein>
<evidence type="ECO:0000256" key="1">
    <source>
        <dbReference type="SAM" id="MobiDB-lite"/>
    </source>
</evidence>
<dbReference type="EMBL" id="OX459951">
    <property type="protein sequence ID" value="CAI9156998.1"/>
    <property type="molecule type" value="Genomic_DNA"/>
</dbReference>
<evidence type="ECO:0000256" key="2">
    <source>
        <dbReference type="SAM" id="SignalP"/>
    </source>
</evidence>
<proteinExistence type="predicted"/>
<gene>
    <name evidence="3" type="ORF">MRATA1EN1_LOCUS5960</name>
</gene>
<keyword evidence="4" id="KW-1185">Reference proteome</keyword>
<feature type="chain" id="PRO_5045078391" evidence="2">
    <location>
        <begin position="32"/>
        <end position="208"/>
    </location>
</feature>
<accession>A0ABN8Y5Z5</accession>
<dbReference type="Proteomes" id="UP001176941">
    <property type="component" value="Chromosome 15"/>
</dbReference>
<name>A0ABN8Y5Z5_RANTA</name>
<feature type="region of interest" description="Disordered" evidence="1">
    <location>
        <begin position="99"/>
        <end position="126"/>
    </location>
</feature>
<dbReference type="PROSITE" id="PS51257">
    <property type="entry name" value="PROKAR_LIPOPROTEIN"/>
    <property type="match status" value="1"/>
</dbReference>
<feature type="compositionally biased region" description="Basic and acidic residues" evidence="1">
    <location>
        <begin position="101"/>
        <end position="115"/>
    </location>
</feature>
<organism evidence="3 4">
    <name type="scientific">Rangifer tarandus platyrhynchus</name>
    <name type="common">Svalbard reindeer</name>
    <dbReference type="NCBI Taxonomy" id="3082113"/>
    <lineage>
        <taxon>Eukaryota</taxon>
        <taxon>Metazoa</taxon>
        <taxon>Chordata</taxon>
        <taxon>Craniata</taxon>
        <taxon>Vertebrata</taxon>
        <taxon>Euteleostomi</taxon>
        <taxon>Mammalia</taxon>
        <taxon>Eutheria</taxon>
        <taxon>Laurasiatheria</taxon>
        <taxon>Artiodactyla</taxon>
        <taxon>Ruminantia</taxon>
        <taxon>Pecora</taxon>
        <taxon>Cervidae</taxon>
        <taxon>Odocoileinae</taxon>
        <taxon>Rangifer</taxon>
    </lineage>
</organism>